<dbReference type="CDD" id="cd18809">
    <property type="entry name" value="SF1_C_RecD"/>
    <property type="match status" value="1"/>
</dbReference>
<keyword evidence="1" id="KW-0227">DNA damage</keyword>
<dbReference type="InterPro" id="IPR049163">
    <property type="entry name" value="Pif1-like_2B_dom"/>
</dbReference>
<dbReference type="GO" id="GO:0006281">
    <property type="term" value="P:DNA repair"/>
    <property type="evidence" value="ECO:0007669"/>
    <property type="project" value="UniProtKB-KW"/>
</dbReference>
<dbReference type="Pfam" id="PF05970">
    <property type="entry name" value="PIF1"/>
    <property type="match status" value="1"/>
</dbReference>
<accession>A0A914PFB2</accession>
<dbReference type="EC" id="5.6.2.3" evidence="1"/>
<evidence type="ECO:0000259" key="5">
    <source>
        <dbReference type="Pfam" id="PF21530"/>
    </source>
</evidence>
<dbReference type="GO" id="GO:0043139">
    <property type="term" value="F:5'-3' DNA helicase activity"/>
    <property type="evidence" value="ECO:0007669"/>
    <property type="project" value="UniProtKB-EC"/>
</dbReference>
<dbReference type="SUPFAM" id="SSF52540">
    <property type="entry name" value="P-loop containing nucleoside triphosphate hydrolases"/>
    <property type="match status" value="2"/>
</dbReference>
<feature type="compositionally biased region" description="Acidic residues" evidence="2">
    <location>
        <begin position="1539"/>
        <end position="1550"/>
    </location>
</feature>
<dbReference type="InterPro" id="IPR027417">
    <property type="entry name" value="P-loop_NTPase"/>
</dbReference>
<comment type="cofactor">
    <cofactor evidence="1">
        <name>Mg(2+)</name>
        <dbReference type="ChEBI" id="CHEBI:18420"/>
    </cofactor>
</comment>
<feature type="domain" description="DNA helicase Pif1-like 2B" evidence="5">
    <location>
        <begin position="1327"/>
        <end position="1368"/>
    </location>
</feature>
<sequence length="1558" mass="179661">MQVEESPSAWVTTEGVDDEMIEEESPSAWVTTEEADVVMIEDEASTDAPIGENVKSQREGFSEPIFMGAMIDVKELDEEELIFQNESELAATVDETFVDYCKRIKKKARPRNVECEGCKAEHFACESKMNKAYVKGSYDSCCNGGKVKVNFSPYPERLERLMKREEGTDWRELEQDILKFNTSLSFAYTKGEMRQLPGIFHYRVQGELMHMLPRYTDPMPNQKPAFGQLWIIETDDAIEYRCQAPFAERCSRSMMEFLHNLIASCNKYAEMYKMLHEIEGEEQAKAQEEGRDPKVCKIVFKKVTENTSDPQTFPRVNEVAAIYVCDEDGDIPWEDMHVQSKCNPGETPMSSKISKYSKHIEPLTFVLFYPFGTGDFWFYNKPKNPSNPTLGKMTALQYFLAKLAYRPASDEENFNPLHYGGKLLSKYLVWSYMIVDNERIKYLRTHQKEFRVESYGGLKDYLRNYEERNGVRIGKRVILPSSYNQGPRNKSENFHDTVSSMRKNGAPHLFITMTSNPEHTDVLNGLLGNQRPYDRPDVVDEVFNYHVKQFIKEMNEGLFGKVKSFVYVCEFQKRGLPHIHSLWTFEEGWTDINKINRFISGELPDKDEDQELYDLVVKFMMHRPCGRYDPNAMCMQDGKCKRGFLRAFCDETELSEDSYPSYRRRDDGKTATINFKGRPFVLDNRSVVPYNAYLLKRFKCHINVEVVSSLRSINYLFKYLFKGPDKIEIEIRENNDGVYDEIKCFMGARYVSSHEAFWRLRKFDMYYCSESIERLQVHLEGGQMVTVPDDPSEEEMITAMMKKSKLLAFFKLNRDFPNGPNRNITYLNVCYDFTWDAQKCEWKTRKRTTKPKCPRMYAVNPKQAELFYLRKLLTVVKGPQGYEDLKRDPLDPNLIYATFREACVSRGLVESDQMYYDALEEGSCHSMPRQLRSLFARIVAHCDVEAPLWLWNQFRFQLIGDLLRSHHNDADLAEALAMKQVLRMIINNDRSLEDYPILQEVADIVGIEEEEVDVTAHRLRGEEMRASLNPEQGDAYDAIKAKVYNPDDSASCFYLNGPGGTGKTYLFNCLYSNLIADKKKVIVMSWSGIAASLYETGRTCHNVFKLDFPFGDESNSGVSILDSLGKDLEKVDVIIWDEAPMAPRHALEVIDKKLQDIMNNNVPFGGKVMVLGGDFRQLGPVVKNGTRNDVVRSSIKTSSLWAHFEANHFSLITNERAAQGGDNFAQEILRIGDGSANDNNGKVHLPSECITEDDLVEEIYQDIIEAKDFKALSKRAILSTLNAEVDAYNEKVIDLLDPETEKIYEAIDRVESIGDGDSIEYSPEQFESFKPSGFPAYHLRLRENTVVMLMRNLSIREGLCNGTRLLLKKLERNIIIAEKLTNVKEGEDPLVMIPRITLLDESSMFQVYRKQFPIRPAFALTINKSQGQTFDEIGIDISKGIFTHGHLYVAISRTRSWEKLKIKVHADDVNCSRNIVYTELLTNRPLEVLNEDNNERNLNEDWDFERDGQDNENVEVEDEDGDEQMRFNEVLNNERENLENDESYASDDEDMRMFNSSD</sequence>
<keyword evidence="1" id="KW-0067">ATP-binding</keyword>
<feature type="compositionally biased region" description="Acidic residues" evidence="2">
    <location>
        <begin position="1510"/>
        <end position="1522"/>
    </location>
</feature>
<dbReference type="Pfam" id="PF21530">
    <property type="entry name" value="Pif1_2B_dom"/>
    <property type="match status" value="1"/>
</dbReference>
<reference evidence="7" key="1">
    <citation type="submission" date="2022-11" db="UniProtKB">
        <authorList>
            <consortium name="WormBaseParasite"/>
        </authorList>
    </citation>
    <scope>IDENTIFICATION</scope>
</reference>
<keyword evidence="1" id="KW-0547">Nucleotide-binding</keyword>
<evidence type="ECO:0000313" key="6">
    <source>
        <dbReference type="Proteomes" id="UP000887578"/>
    </source>
</evidence>
<keyword evidence="6" id="KW-1185">Reference proteome</keyword>
<dbReference type="InterPro" id="IPR010285">
    <property type="entry name" value="DNA_helicase_pif1-like_DEAD"/>
</dbReference>
<dbReference type="Pfam" id="PF14214">
    <property type="entry name" value="Helitron_like_N"/>
    <property type="match status" value="1"/>
</dbReference>
<evidence type="ECO:0000259" key="3">
    <source>
        <dbReference type="Pfam" id="PF05970"/>
    </source>
</evidence>
<proteinExistence type="inferred from homology"/>
<comment type="catalytic activity">
    <reaction evidence="1">
        <text>ATP + H2O = ADP + phosphate + H(+)</text>
        <dbReference type="Rhea" id="RHEA:13065"/>
        <dbReference type="ChEBI" id="CHEBI:15377"/>
        <dbReference type="ChEBI" id="CHEBI:15378"/>
        <dbReference type="ChEBI" id="CHEBI:30616"/>
        <dbReference type="ChEBI" id="CHEBI:43474"/>
        <dbReference type="ChEBI" id="CHEBI:456216"/>
        <dbReference type="EC" id="5.6.2.3"/>
    </reaction>
</comment>
<evidence type="ECO:0000259" key="4">
    <source>
        <dbReference type="Pfam" id="PF14214"/>
    </source>
</evidence>
<keyword evidence="1" id="KW-0378">Hydrolase</keyword>
<comment type="similarity">
    <text evidence="1">Belongs to the helicase family.</text>
</comment>
<evidence type="ECO:0000256" key="1">
    <source>
        <dbReference type="RuleBase" id="RU363044"/>
    </source>
</evidence>
<dbReference type="InterPro" id="IPR025476">
    <property type="entry name" value="Helitron_helicase-like"/>
</dbReference>
<feature type="region of interest" description="Disordered" evidence="2">
    <location>
        <begin position="1498"/>
        <end position="1558"/>
    </location>
</feature>
<evidence type="ECO:0000256" key="2">
    <source>
        <dbReference type="SAM" id="MobiDB-lite"/>
    </source>
</evidence>
<dbReference type="PANTHER" id="PTHR10492:SF57">
    <property type="entry name" value="ATP-DEPENDENT DNA HELICASE"/>
    <property type="match status" value="1"/>
</dbReference>
<organism evidence="6 7">
    <name type="scientific">Panagrolaimus davidi</name>
    <dbReference type="NCBI Taxonomy" id="227884"/>
    <lineage>
        <taxon>Eukaryota</taxon>
        <taxon>Metazoa</taxon>
        <taxon>Ecdysozoa</taxon>
        <taxon>Nematoda</taxon>
        <taxon>Chromadorea</taxon>
        <taxon>Rhabditida</taxon>
        <taxon>Tylenchina</taxon>
        <taxon>Panagrolaimomorpha</taxon>
        <taxon>Panagrolaimoidea</taxon>
        <taxon>Panagrolaimidae</taxon>
        <taxon>Panagrolaimus</taxon>
    </lineage>
</organism>
<evidence type="ECO:0000313" key="7">
    <source>
        <dbReference type="WBParaSite" id="PDA_v2.g16937.t1"/>
    </source>
</evidence>
<dbReference type="GO" id="GO:0005524">
    <property type="term" value="F:ATP binding"/>
    <property type="evidence" value="ECO:0007669"/>
    <property type="project" value="UniProtKB-KW"/>
</dbReference>
<dbReference type="Proteomes" id="UP000887578">
    <property type="component" value="Unplaced"/>
</dbReference>
<dbReference type="Gene3D" id="3.40.50.300">
    <property type="entry name" value="P-loop containing nucleotide triphosphate hydrolases"/>
    <property type="match status" value="2"/>
</dbReference>
<feature type="domain" description="DNA helicase Pif1-like DEAD-box helicase" evidence="3">
    <location>
        <begin position="1028"/>
        <end position="1240"/>
    </location>
</feature>
<dbReference type="PANTHER" id="PTHR10492">
    <property type="match status" value="1"/>
</dbReference>
<keyword evidence="1" id="KW-0347">Helicase</keyword>
<dbReference type="GO" id="GO:0006310">
    <property type="term" value="P:DNA recombination"/>
    <property type="evidence" value="ECO:0007669"/>
    <property type="project" value="UniProtKB-KW"/>
</dbReference>
<keyword evidence="1" id="KW-0233">DNA recombination</keyword>
<feature type="compositionally biased region" description="Basic and acidic residues" evidence="2">
    <location>
        <begin position="1498"/>
        <end position="1509"/>
    </location>
</feature>
<feature type="domain" description="Helitron helicase-like" evidence="4">
    <location>
        <begin position="411"/>
        <end position="582"/>
    </location>
</feature>
<dbReference type="GO" id="GO:0000723">
    <property type="term" value="P:telomere maintenance"/>
    <property type="evidence" value="ECO:0007669"/>
    <property type="project" value="InterPro"/>
</dbReference>
<protein>
    <recommendedName>
        <fullName evidence="1">ATP-dependent DNA helicase</fullName>
        <ecNumber evidence="1">5.6.2.3</ecNumber>
    </recommendedName>
</protein>
<dbReference type="WBParaSite" id="PDA_v2.g16937.t1">
    <property type="protein sequence ID" value="PDA_v2.g16937.t1"/>
    <property type="gene ID" value="PDA_v2.g16937"/>
</dbReference>
<name>A0A914PFB2_9BILA</name>
<keyword evidence="1" id="KW-0234">DNA repair</keyword>
<dbReference type="GO" id="GO:0016787">
    <property type="term" value="F:hydrolase activity"/>
    <property type="evidence" value="ECO:0007669"/>
    <property type="project" value="UniProtKB-KW"/>
</dbReference>